<evidence type="ECO:0000259" key="8">
    <source>
        <dbReference type="Pfam" id="PF10502"/>
    </source>
</evidence>
<comment type="similarity">
    <text evidence="2 7">Belongs to the peptidase S26 family.</text>
</comment>
<dbReference type="AlphaFoldDB" id="A0A1B1U3T4"/>
<dbReference type="InterPro" id="IPR019533">
    <property type="entry name" value="Peptidase_S26"/>
</dbReference>
<dbReference type="GO" id="GO:0009003">
    <property type="term" value="F:signal peptidase activity"/>
    <property type="evidence" value="ECO:0007669"/>
    <property type="project" value="UniProtKB-EC"/>
</dbReference>
<dbReference type="NCBIfam" id="TIGR02227">
    <property type="entry name" value="sigpep_I_bact"/>
    <property type="match status" value="2"/>
</dbReference>
<protein>
    <recommendedName>
        <fullName evidence="4 7">Signal peptidase I</fullName>
        <ecNumber evidence="3 7">3.4.21.89</ecNumber>
    </recommendedName>
</protein>
<evidence type="ECO:0000256" key="4">
    <source>
        <dbReference type="ARBA" id="ARBA00019232"/>
    </source>
</evidence>
<dbReference type="PANTHER" id="PTHR43390:SF1">
    <property type="entry name" value="CHLOROPLAST PROCESSING PEPTIDASE"/>
    <property type="match status" value="1"/>
</dbReference>
<dbReference type="EC" id="3.4.21.89" evidence="3 7"/>
<organism evidence="9 10">
    <name type="scientific">Helicobacter enhydrae</name>
    <dbReference type="NCBI Taxonomy" id="222136"/>
    <lineage>
        <taxon>Bacteria</taxon>
        <taxon>Pseudomonadati</taxon>
        <taxon>Campylobacterota</taxon>
        <taxon>Epsilonproteobacteria</taxon>
        <taxon>Campylobacterales</taxon>
        <taxon>Helicobacteraceae</taxon>
        <taxon>Helicobacter</taxon>
    </lineage>
</organism>
<evidence type="ECO:0000313" key="9">
    <source>
        <dbReference type="EMBL" id="ANV97437.1"/>
    </source>
</evidence>
<evidence type="ECO:0000256" key="6">
    <source>
        <dbReference type="PIRSR" id="PIRSR600223-1"/>
    </source>
</evidence>
<dbReference type="InterPro" id="IPR000223">
    <property type="entry name" value="Pept_S26A_signal_pept_1"/>
</dbReference>
<dbReference type="Proteomes" id="UP000092884">
    <property type="component" value="Chromosome"/>
</dbReference>
<accession>A0A1B1U3T4</accession>
<evidence type="ECO:0000256" key="5">
    <source>
        <dbReference type="ARBA" id="ARBA00022801"/>
    </source>
</evidence>
<name>A0A1B1U3T4_9HELI</name>
<feature type="active site" evidence="6">
    <location>
        <position position="38"/>
    </location>
</feature>
<dbReference type="GO" id="GO:0016020">
    <property type="term" value="C:membrane"/>
    <property type="evidence" value="ECO:0007669"/>
    <property type="project" value="UniProtKB-SubCell"/>
</dbReference>
<dbReference type="GO" id="GO:0004252">
    <property type="term" value="F:serine-type endopeptidase activity"/>
    <property type="evidence" value="ECO:0007669"/>
    <property type="project" value="InterPro"/>
</dbReference>
<sequence>MEFLYRFYRFASSWTGTIVIVAFVIFFVAQAFVIPTRSMVGTLYEGDMLFVKKFSYGIPIPRIPWLEIPIVPDFNGNGHLVSGERPQRGDVVVFIPPHEERTYYVKRNFAVGGDEVVYAKDGFYLRPNEGDAYIAKHFPNAETKEFFGKTYVKNPYMREHYGIHYASNNALFTQAVNALSFEGQKWVIVGTCVNPKTKELYECKQDFAMQPLRVDEVPIRSSTLYNAGEVVFYKKVPQDEFFMVGDNRDNSLDSRYWGSVKYANVIGKPWLVYFSINLVNSQEARAEAMRQGKDEGWWKYSVRWNRVFITMSGIERDLEKEAQKSGQH</sequence>
<dbReference type="CDD" id="cd06530">
    <property type="entry name" value="S26_SPase_I"/>
    <property type="match status" value="1"/>
</dbReference>
<feature type="transmembrane region" description="Helical" evidence="7">
    <location>
        <begin position="12"/>
        <end position="34"/>
    </location>
</feature>
<reference evidence="10" key="1">
    <citation type="submission" date="2016-07" db="EMBL/GenBank/DDBJ databases">
        <authorList>
            <person name="Florea S."/>
            <person name="Webb J.S."/>
            <person name="Jaromczyk J."/>
            <person name="Schardl C.L."/>
        </authorList>
    </citation>
    <scope>NUCLEOTIDE SEQUENCE [LARGE SCALE GENOMIC DNA]</scope>
    <source>
        <strain evidence="10">MIT 01-6242</strain>
    </source>
</reference>
<dbReference type="GO" id="GO:0006465">
    <property type="term" value="P:signal peptide processing"/>
    <property type="evidence" value="ECO:0007669"/>
    <property type="project" value="InterPro"/>
</dbReference>
<comment type="subcellular location">
    <subcellularLocation>
        <location evidence="7">Membrane</location>
        <topology evidence="7">Single-pass type II membrane protein</topology>
    </subcellularLocation>
</comment>
<dbReference type="SUPFAM" id="SSF51306">
    <property type="entry name" value="LexA/Signal peptidase"/>
    <property type="match status" value="1"/>
</dbReference>
<keyword evidence="5 7" id="KW-0378">Hydrolase</keyword>
<dbReference type="InterPro" id="IPR019758">
    <property type="entry name" value="Pept_S26A_signal_pept_1_CS"/>
</dbReference>
<feature type="domain" description="Peptidase S26" evidence="8">
    <location>
        <begin position="11"/>
        <end position="273"/>
    </location>
</feature>
<evidence type="ECO:0000256" key="2">
    <source>
        <dbReference type="ARBA" id="ARBA00009370"/>
    </source>
</evidence>
<keyword evidence="7" id="KW-1133">Transmembrane helix</keyword>
<dbReference type="RefSeq" id="WP_066338431.1">
    <property type="nucleotide sequence ID" value="NZ_CP016503.1"/>
</dbReference>
<comment type="catalytic activity">
    <reaction evidence="1 7">
        <text>Cleavage of hydrophobic, N-terminal signal or leader sequences from secreted and periplasmic proteins.</text>
        <dbReference type="EC" id="3.4.21.89"/>
    </reaction>
</comment>
<evidence type="ECO:0000256" key="3">
    <source>
        <dbReference type="ARBA" id="ARBA00013208"/>
    </source>
</evidence>
<evidence type="ECO:0000256" key="1">
    <source>
        <dbReference type="ARBA" id="ARBA00000677"/>
    </source>
</evidence>
<dbReference type="EMBL" id="CP016503">
    <property type="protein sequence ID" value="ANV97437.1"/>
    <property type="molecule type" value="Genomic_DNA"/>
</dbReference>
<dbReference type="Gene3D" id="2.10.109.10">
    <property type="entry name" value="Umud Fragment, subunit A"/>
    <property type="match status" value="1"/>
</dbReference>
<dbReference type="Pfam" id="PF10502">
    <property type="entry name" value="Peptidase_S26"/>
    <property type="match status" value="1"/>
</dbReference>
<feature type="active site" evidence="6">
    <location>
        <position position="106"/>
    </location>
</feature>
<dbReference type="PROSITE" id="PS00761">
    <property type="entry name" value="SPASE_I_3"/>
    <property type="match status" value="1"/>
</dbReference>
<keyword evidence="7" id="KW-0472">Membrane</keyword>
<dbReference type="KEGG" id="het:BBW65_00785"/>
<evidence type="ECO:0000313" key="10">
    <source>
        <dbReference type="Proteomes" id="UP000092884"/>
    </source>
</evidence>
<dbReference type="InterPro" id="IPR036286">
    <property type="entry name" value="LexA/Signal_pep-like_sf"/>
</dbReference>
<gene>
    <name evidence="9" type="ORF">BBW65_00785</name>
</gene>
<keyword evidence="7" id="KW-0645">Protease</keyword>
<dbReference type="PRINTS" id="PR00727">
    <property type="entry name" value="LEADERPTASE"/>
</dbReference>
<dbReference type="CDD" id="cd06462">
    <property type="entry name" value="Peptidase_S24_S26"/>
    <property type="match status" value="1"/>
</dbReference>
<evidence type="ECO:0000256" key="7">
    <source>
        <dbReference type="RuleBase" id="RU362042"/>
    </source>
</evidence>
<keyword evidence="10" id="KW-1185">Reference proteome</keyword>
<dbReference type="PANTHER" id="PTHR43390">
    <property type="entry name" value="SIGNAL PEPTIDASE I"/>
    <property type="match status" value="1"/>
</dbReference>
<proteinExistence type="inferred from homology"/>
<keyword evidence="7" id="KW-0812">Transmembrane</keyword>
<dbReference type="OrthoDB" id="9815782at2"/>
<dbReference type="STRING" id="222136.BBW65_00785"/>